<evidence type="ECO:0008006" key="3">
    <source>
        <dbReference type="Google" id="ProtNLM"/>
    </source>
</evidence>
<dbReference type="OrthoDB" id="4201904at2"/>
<evidence type="ECO:0000313" key="1">
    <source>
        <dbReference type="EMBL" id="GEC08061.1"/>
    </source>
</evidence>
<comment type="caution">
    <text evidence="1">The sequence shown here is derived from an EMBL/GenBank/DDBJ whole genome shotgun (WGS) entry which is preliminary data.</text>
</comment>
<dbReference type="Proteomes" id="UP000317881">
    <property type="component" value="Unassembled WGS sequence"/>
</dbReference>
<protein>
    <recommendedName>
        <fullName evidence="3">DUF2993 domain-containing protein</fullName>
    </recommendedName>
</protein>
<gene>
    <name evidence="1" type="ORF">SSP24_57160</name>
</gene>
<reference evidence="1 2" key="1">
    <citation type="submission" date="2019-06" db="EMBL/GenBank/DDBJ databases">
        <title>Whole genome shotgun sequence of Streptomyces spinoverrucosus NBRC 14228.</title>
        <authorList>
            <person name="Hosoyama A."/>
            <person name="Uohara A."/>
            <person name="Ohji S."/>
            <person name="Ichikawa N."/>
        </authorList>
    </citation>
    <scope>NUCLEOTIDE SEQUENCE [LARGE SCALE GENOMIC DNA]</scope>
    <source>
        <strain evidence="1 2">NBRC 14228</strain>
    </source>
</reference>
<name>A0A4Y3VQN6_9ACTN</name>
<evidence type="ECO:0000313" key="2">
    <source>
        <dbReference type="Proteomes" id="UP000317881"/>
    </source>
</evidence>
<dbReference type="EMBL" id="BJND01000046">
    <property type="protein sequence ID" value="GEC08061.1"/>
    <property type="molecule type" value="Genomic_DNA"/>
</dbReference>
<dbReference type="AlphaFoldDB" id="A0A4Y3VQN6"/>
<dbReference type="Pfam" id="PF11209">
    <property type="entry name" value="LmeA"/>
    <property type="match status" value="1"/>
</dbReference>
<dbReference type="InterPro" id="IPR021373">
    <property type="entry name" value="DUF2993"/>
</dbReference>
<proteinExistence type="predicted"/>
<keyword evidence="2" id="KW-1185">Reference proteome</keyword>
<sequence>MLSVMTLFRRGHAVRRTVRGRVSRRARLVALGVAGAVLAAGGVAEAVARDRAADRLADRMERRLHTALDIGFGPTPVMVQLARGSFPQVEVSGEGATFRRFTGVDLHAELADVVRTGDGLSVADSRVSAELADAALADAVATMTGGALGAAVVSTDPGAGELVVHAGPAGRIAVGFRPVLQEQGIRFERTAVKVGDRTVPDALAAQLLGETPQELDLSGLPLDLTPQRLAVTSSGLRLELTGGSTTVQA</sequence>
<accession>A0A4Y3VQN6</accession>
<organism evidence="1 2">
    <name type="scientific">Streptomyces spinoverrucosus</name>
    <dbReference type="NCBI Taxonomy" id="284043"/>
    <lineage>
        <taxon>Bacteria</taxon>
        <taxon>Bacillati</taxon>
        <taxon>Actinomycetota</taxon>
        <taxon>Actinomycetes</taxon>
        <taxon>Kitasatosporales</taxon>
        <taxon>Streptomycetaceae</taxon>
        <taxon>Streptomyces</taxon>
    </lineage>
</organism>